<dbReference type="RefSeq" id="WP_213237807.1">
    <property type="nucleotide sequence ID" value="NZ_JAHBCL010000028.1"/>
</dbReference>
<dbReference type="InterPro" id="IPR025736">
    <property type="entry name" value="PucR_C-HTH_dom"/>
</dbReference>
<reference evidence="2 3" key="1">
    <citation type="submission" date="2021-05" db="EMBL/GenBank/DDBJ databases">
        <title>Fusibacter ferrireducens sp. nov., an anaerobic, sulfur- and Fe-reducing bacterium isolated from the mangrove sediment.</title>
        <authorList>
            <person name="Qiu D."/>
        </authorList>
    </citation>
    <scope>NUCLEOTIDE SEQUENCE [LARGE SCALE GENOMIC DNA]</scope>
    <source>
        <strain evidence="2 3">DSM 12116</strain>
    </source>
</reference>
<evidence type="ECO:0000313" key="2">
    <source>
        <dbReference type="EMBL" id="MBS7527945.1"/>
    </source>
</evidence>
<gene>
    <name evidence="2" type="ORF">KHM83_14765</name>
</gene>
<protein>
    <submittedName>
        <fullName evidence="2">Helix-turn-helix domain-containing protein</fullName>
    </submittedName>
</protein>
<comment type="caution">
    <text evidence="2">The sequence shown here is derived from an EMBL/GenBank/DDBJ whole genome shotgun (WGS) entry which is preliminary data.</text>
</comment>
<dbReference type="PANTHER" id="PTHR33744:SF1">
    <property type="entry name" value="DNA-BINDING TRANSCRIPTIONAL ACTIVATOR ADER"/>
    <property type="match status" value="1"/>
</dbReference>
<dbReference type="Gene3D" id="1.10.10.2840">
    <property type="entry name" value="PucR C-terminal helix-turn-helix domain"/>
    <property type="match status" value="1"/>
</dbReference>
<evidence type="ECO:0000259" key="1">
    <source>
        <dbReference type="Pfam" id="PF13556"/>
    </source>
</evidence>
<name>A0ABS5PS02_9FIRM</name>
<dbReference type="EMBL" id="JAHBCL010000028">
    <property type="protein sequence ID" value="MBS7527945.1"/>
    <property type="molecule type" value="Genomic_DNA"/>
</dbReference>
<dbReference type="InterPro" id="IPR042070">
    <property type="entry name" value="PucR_C-HTH_sf"/>
</dbReference>
<keyword evidence="3" id="KW-1185">Reference proteome</keyword>
<dbReference type="Proteomes" id="UP000746471">
    <property type="component" value="Unassembled WGS sequence"/>
</dbReference>
<proteinExistence type="predicted"/>
<dbReference type="InterPro" id="IPR051448">
    <property type="entry name" value="CdaR-like_regulators"/>
</dbReference>
<sequence length="405" mass="46308">MKTNQYDTDQWRGTDIKLALSMQKLYEGLCANKGLQYLIDQIGELFERPLILYDTSRKVLAATNDAEPVFHMTSGNEICFINEETVSWIHSSRIVDYASSALAQGTLCITITIDVIKVAELAVYEADIPFQEFDFLLINKLGALLSTQLQRSILLKLDHNQIPSSILADLIEGKPINDTILNNRGRYLKWARTEALYIAVVCDSRRGSFEGTKSAAFQALKRYIPIDQMIIYESSMVAFFDQILYDVLFDNGEGTFQRFLAENNLYAGISQRYAALTDSRKQYRYAIAALEIGLTRKRHCSFFNQCTLYILSELVSSQYDLMDFCHPAVTTLLKYDEEHGTVYFDTLKQYIYYASAPAEAARILNIHKNTLFYRIKKIKELTGITLDFGDEISKIFLSIRLLELN</sequence>
<evidence type="ECO:0000313" key="3">
    <source>
        <dbReference type="Proteomes" id="UP000746471"/>
    </source>
</evidence>
<dbReference type="PANTHER" id="PTHR33744">
    <property type="entry name" value="CARBOHYDRATE DIACID REGULATOR"/>
    <property type="match status" value="1"/>
</dbReference>
<feature type="domain" description="PucR C-terminal helix-turn-helix" evidence="1">
    <location>
        <begin position="344"/>
        <end position="400"/>
    </location>
</feature>
<accession>A0ABS5PS02</accession>
<dbReference type="Pfam" id="PF13556">
    <property type="entry name" value="HTH_30"/>
    <property type="match status" value="1"/>
</dbReference>
<organism evidence="2 3">
    <name type="scientific">Fusibacter paucivorans</name>
    <dbReference type="NCBI Taxonomy" id="76009"/>
    <lineage>
        <taxon>Bacteria</taxon>
        <taxon>Bacillati</taxon>
        <taxon>Bacillota</taxon>
        <taxon>Clostridia</taxon>
        <taxon>Eubacteriales</taxon>
        <taxon>Eubacteriales Family XII. Incertae Sedis</taxon>
        <taxon>Fusibacter</taxon>
    </lineage>
</organism>